<keyword evidence="3" id="KW-1003">Cell membrane</keyword>
<dbReference type="InterPro" id="IPR003439">
    <property type="entry name" value="ABC_transporter-like_ATP-bd"/>
</dbReference>
<dbReference type="SUPFAM" id="SSF90123">
    <property type="entry name" value="ABC transporter transmembrane region"/>
    <property type="match status" value="1"/>
</dbReference>
<evidence type="ECO:0000256" key="14">
    <source>
        <dbReference type="SAM" id="MobiDB-lite"/>
    </source>
</evidence>
<dbReference type="GO" id="GO:0005524">
    <property type="term" value="F:ATP binding"/>
    <property type="evidence" value="ECO:0007669"/>
    <property type="project" value="UniProtKB-KW"/>
</dbReference>
<dbReference type="PROSITE" id="PS50990">
    <property type="entry name" value="PEPTIDASE_C39"/>
    <property type="match status" value="1"/>
</dbReference>
<evidence type="ECO:0000313" key="19">
    <source>
        <dbReference type="EMBL" id="SAL55060.1"/>
    </source>
</evidence>
<evidence type="ECO:0000256" key="3">
    <source>
        <dbReference type="ARBA" id="ARBA00022475"/>
    </source>
</evidence>
<evidence type="ECO:0000259" key="18">
    <source>
        <dbReference type="PROSITE" id="PS50990"/>
    </source>
</evidence>
<keyword evidence="10 15" id="KW-0472">Membrane</keyword>
<feature type="transmembrane region" description="Helical" evidence="15">
    <location>
        <begin position="197"/>
        <end position="219"/>
    </location>
</feature>
<keyword evidence="8" id="KW-0067">ATP-binding</keyword>
<evidence type="ECO:0000256" key="4">
    <source>
        <dbReference type="ARBA" id="ARBA00022519"/>
    </source>
</evidence>
<name>A0A158IGB7_CABSO</name>
<dbReference type="EMBL" id="FCOC02000037">
    <property type="protein sequence ID" value="SAL55060.1"/>
    <property type="molecule type" value="Genomic_DNA"/>
</dbReference>
<keyword evidence="4" id="KW-0997">Cell inner membrane</keyword>
<dbReference type="GO" id="GO:0008233">
    <property type="term" value="F:peptidase activity"/>
    <property type="evidence" value="ECO:0007669"/>
    <property type="project" value="InterPro"/>
</dbReference>
<keyword evidence="9 15" id="KW-1133">Transmembrane helix</keyword>
<evidence type="ECO:0000256" key="12">
    <source>
        <dbReference type="ARBA" id="ARBA00061173"/>
    </source>
</evidence>
<dbReference type="GO" id="GO:0006508">
    <property type="term" value="P:proteolysis"/>
    <property type="evidence" value="ECO:0007669"/>
    <property type="project" value="InterPro"/>
</dbReference>
<feature type="region of interest" description="Disordered" evidence="14">
    <location>
        <begin position="1"/>
        <end position="21"/>
    </location>
</feature>
<dbReference type="PROSITE" id="PS50929">
    <property type="entry name" value="ABC_TM1F"/>
    <property type="match status" value="1"/>
</dbReference>
<dbReference type="InterPro" id="IPR017750">
    <property type="entry name" value="ATPase_T1SS"/>
</dbReference>
<evidence type="ECO:0000256" key="13">
    <source>
        <dbReference type="ARBA" id="ARBA00072252"/>
    </source>
</evidence>
<keyword evidence="7" id="KW-0547">Nucleotide-binding</keyword>
<dbReference type="AlphaFoldDB" id="A0A158IGB7"/>
<evidence type="ECO:0000256" key="5">
    <source>
        <dbReference type="ARBA" id="ARBA00022692"/>
    </source>
</evidence>
<accession>A0A158IGB7</accession>
<evidence type="ECO:0000256" key="8">
    <source>
        <dbReference type="ARBA" id="ARBA00022840"/>
    </source>
</evidence>
<evidence type="ECO:0000256" key="1">
    <source>
        <dbReference type="ARBA" id="ARBA00004651"/>
    </source>
</evidence>
<dbReference type="Gene3D" id="1.20.1560.10">
    <property type="entry name" value="ABC transporter type 1, transmembrane domain"/>
    <property type="match status" value="1"/>
</dbReference>
<evidence type="ECO:0000256" key="11">
    <source>
        <dbReference type="ARBA" id="ARBA00055355"/>
    </source>
</evidence>
<comment type="similarity">
    <text evidence="12">Belongs to the ABC transporter superfamily. Cyclolysin exporter (TC 3.A.1.109.2) family.</text>
</comment>
<dbReference type="InterPro" id="IPR003593">
    <property type="entry name" value="AAA+_ATPase"/>
</dbReference>
<evidence type="ECO:0000259" key="17">
    <source>
        <dbReference type="PROSITE" id="PS50929"/>
    </source>
</evidence>
<sequence length="768" mass="83145">MKKDVPGATSPNQPDGGEEGFALNQKVDDTLLKSLVWMTAYHGKPTSEAAMLSGLPTGRFISPKQAQLAMEQAGFSAGIVERQPAEVSPLLLPVVLFRKDHGGCILIGRAPEPVKKIKPASEIKPGEPEEMEAGYLVVLPESGSQVTTIGVSQLKDNYTGFAMLAKPIGKADVRAGQPESDGDGHWLLSTLWRFRRYYWSAALAALLINVLALAGTFFTMNVYDRVVPNQAFTTLWSLAIGVALAMLFEFISRNVRAHVLDVAGKKADLIMGAMLFRKAVAIRMEHKPASSGSFANQLREFESVRDFVASATLATISDLPFTFLYVAVIFMIGGVLGFIPLLLIPVIIGVSVFIQWPLKKVMKENLRESSLKQGVLIETVEGLETLKATGGERYMQERWELFSAKASATSMKSKRLSALAMNFVSWITQFETVMIVVAGVYLIADGKLTQGALIGSVILASRALAPLAQVAGLAVRFQQSKAALESLSKLMKLPTERDPEVAYLKDPAITGAIELRQMGFHYPIANGPKKDFLKNINIKIEAGERVAILGRVGSGKSSLLRVMANLYRPTSGQVFSDGLDISQIDPADWRANVGYVAQDSRLFYGSLRENVMIGRPDASIHELLRVGKLTGIDKMSAGHPHGWNMPIGENGDGLSGGQRQLVALARSLIARPALMLMDEPTSAMDTQTESAFINDLANATRGTTLVVVTHRPSLLQLVDRIIVMDEGKVVTDGPKDSVMAALRAPANAAVTHTQQPTVQANEAVKEPS</sequence>
<comment type="function">
    <text evidence="11">Involved in the export of calmodulin-sensitive adenylate cyclase-hemolysin (cyclolysin).</text>
</comment>
<feature type="domain" description="ABC transporter" evidence="16">
    <location>
        <begin position="513"/>
        <end position="751"/>
    </location>
</feature>
<dbReference type="PANTHER" id="PTHR24221">
    <property type="entry name" value="ATP-BINDING CASSETTE SUB-FAMILY B"/>
    <property type="match status" value="1"/>
</dbReference>
<gene>
    <name evidence="19" type="ORF">AWB64_06067</name>
</gene>
<dbReference type="GO" id="GO:0005886">
    <property type="term" value="C:plasma membrane"/>
    <property type="evidence" value="ECO:0007669"/>
    <property type="project" value="UniProtKB-SubCell"/>
</dbReference>
<evidence type="ECO:0000256" key="9">
    <source>
        <dbReference type="ARBA" id="ARBA00022989"/>
    </source>
</evidence>
<feature type="transmembrane region" description="Helical" evidence="15">
    <location>
        <begin position="419"/>
        <end position="444"/>
    </location>
</feature>
<evidence type="ECO:0000256" key="2">
    <source>
        <dbReference type="ARBA" id="ARBA00022448"/>
    </source>
</evidence>
<keyword evidence="6" id="KW-0354">Hemolysis</keyword>
<dbReference type="GO" id="GO:0034040">
    <property type="term" value="F:ATPase-coupled lipid transmembrane transporter activity"/>
    <property type="evidence" value="ECO:0007669"/>
    <property type="project" value="TreeGrafter"/>
</dbReference>
<dbReference type="Pfam" id="PF00005">
    <property type="entry name" value="ABC_tran"/>
    <property type="match status" value="1"/>
</dbReference>
<feature type="domain" description="Peptidase C39" evidence="18">
    <location>
        <begin position="24"/>
        <end position="165"/>
    </location>
</feature>
<dbReference type="PROSITE" id="PS50893">
    <property type="entry name" value="ABC_TRANSPORTER_2"/>
    <property type="match status" value="1"/>
</dbReference>
<evidence type="ECO:0000259" key="16">
    <source>
        <dbReference type="PROSITE" id="PS50893"/>
    </source>
</evidence>
<dbReference type="GO" id="GO:0016887">
    <property type="term" value="F:ATP hydrolysis activity"/>
    <property type="evidence" value="ECO:0007669"/>
    <property type="project" value="InterPro"/>
</dbReference>
<dbReference type="PROSITE" id="PS00211">
    <property type="entry name" value="ABC_TRANSPORTER_1"/>
    <property type="match status" value="1"/>
</dbReference>
<dbReference type="Proteomes" id="UP000054893">
    <property type="component" value="Unassembled WGS sequence"/>
</dbReference>
<dbReference type="SUPFAM" id="SSF52540">
    <property type="entry name" value="P-loop containing nucleoside triphosphate hydrolases"/>
    <property type="match status" value="1"/>
</dbReference>
<dbReference type="Gene3D" id="3.90.70.10">
    <property type="entry name" value="Cysteine proteinases"/>
    <property type="match status" value="1"/>
</dbReference>
<evidence type="ECO:0000256" key="6">
    <source>
        <dbReference type="ARBA" id="ARBA00022735"/>
    </source>
</evidence>
<keyword evidence="6" id="KW-0204">Cytolysis</keyword>
<dbReference type="InterPro" id="IPR036640">
    <property type="entry name" value="ABC1_TM_sf"/>
</dbReference>
<dbReference type="CDD" id="cd18587">
    <property type="entry name" value="ABC_6TM_LapB_like"/>
    <property type="match status" value="1"/>
</dbReference>
<keyword evidence="2" id="KW-0813">Transport</keyword>
<dbReference type="InterPro" id="IPR017871">
    <property type="entry name" value="ABC_transporter-like_CS"/>
</dbReference>
<feature type="domain" description="ABC transmembrane type-1" evidence="17">
    <location>
        <begin position="201"/>
        <end position="479"/>
    </location>
</feature>
<evidence type="ECO:0000256" key="15">
    <source>
        <dbReference type="SAM" id="Phobius"/>
    </source>
</evidence>
<feature type="transmembrane region" description="Helical" evidence="15">
    <location>
        <begin position="231"/>
        <end position="251"/>
    </location>
</feature>
<dbReference type="CDD" id="cd03245">
    <property type="entry name" value="ABCC_bacteriocin_exporters"/>
    <property type="match status" value="1"/>
</dbReference>
<feature type="transmembrane region" description="Helical" evidence="15">
    <location>
        <begin position="338"/>
        <end position="358"/>
    </location>
</feature>
<dbReference type="NCBIfam" id="TIGR03375">
    <property type="entry name" value="type_I_sec_LssB"/>
    <property type="match status" value="1"/>
</dbReference>
<evidence type="ECO:0000313" key="20">
    <source>
        <dbReference type="Proteomes" id="UP000054893"/>
    </source>
</evidence>
<dbReference type="InterPro" id="IPR027417">
    <property type="entry name" value="P-loop_NTPase"/>
</dbReference>
<keyword evidence="5 15" id="KW-0812">Transmembrane</keyword>
<dbReference type="SMART" id="SM00382">
    <property type="entry name" value="AAA"/>
    <property type="match status" value="1"/>
</dbReference>
<dbReference type="Pfam" id="PF00664">
    <property type="entry name" value="ABC_membrane"/>
    <property type="match status" value="1"/>
</dbReference>
<protein>
    <recommendedName>
        <fullName evidence="13">Cyclolysin secretion/processing ATP-binding protein CyaB</fullName>
    </recommendedName>
</protein>
<dbReference type="GO" id="GO:0140359">
    <property type="term" value="F:ABC-type transporter activity"/>
    <property type="evidence" value="ECO:0007669"/>
    <property type="project" value="InterPro"/>
</dbReference>
<dbReference type="FunFam" id="3.40.50.300:FF:000299">
    <property type="entry name" value="ABC transporter ATP-binding protein/permease"/>
    <property type="match status" value="1"/>
</dbReference>
<feature type="transmembrane region" description="Helical" evidence="15">
    <location>
        <begin position="307"/>
        <end position="332"/>
    </location>
</feature>
<dbReference type="InterPro" id="IPR005074">
    <property type="entry name" value="Peptidase_C39"/>
</dbReference>
<comment type="subcellular location">
    <subcellularLocation>
        <location evidence="1">Cell membrane</location>
        <topology evidence="1">Multi-pass membrane protein</topology>
    </subcellularLocation>
</comment>
<evidence type="ECO:0000256" key="10">
    <source>
        <dbReference type="ARBA" id="ARBA00023136"/>
    </source>
</evidence>
<dbReference type="RefSeq" id="WP_060859014.1">
    <property type="nucleotide sequence ID" value="NZ_FCOC02000037.1"/>
</dbReference>
<evidence type="ECO:0000256" key="7">
    <source>
        <dbReference type="ARBA" id="ARBA00022741"/>
    </source>
</evidence>
<dbReference type="InterPro" id="IPR011527">
    <property type="entry name" value="ABC1_TM_dom"/>
</dbReference>
<dbReference type="InterPro" id="IPR039421">
    <property type="entry name" value="Type_1_exporter"/>
</dbReference>
<reference evidence="19 20" key="1">
    <citation type="submission" date="2016-01" db="EMBL/GenBank/DDBJ databases">
        <authorList>
            <person name="Oliw E.H."/>
        </authorList>
    </citation>
    <scope>NUCLEOTIDE SEQUENCE [LARGE SCALE GENOMIC DNA]</scope>
    <source>
        <strain evidence="19">LMG 22029</strain>
    </source>
</reference>
<dbReference type="PANTHER" id="PTHR24221:SF248">
    <property type="entry name" value="ABC TRANSPORTER TRANSMEMBRANE REGION"/>
    <property type="match status" value="1"/>
</dbReference>
<proteinExistence type="inferred from homology"/>
<dbReference type="GO" id="GO:0031640">
    <property type="term" value="P:killing of cells of another organism"/>
    <property type="evidence" value="ECO:0007669"/>
    <property type="project" value="UniProtKB-KW"/>
</dbReference>
<organism evidence="19 20">
    <name type="scientific">Caballeronia sordidicola</name>
    <name type="common">Burkholderia sordidicola</name>
    <dbReference type="NCBI Taxonomy" id="196367"/>
    <lineage>
        <taxon>Bacteria</taxon>
        <taxon>Pseudomonadati</taxon>
        <taxon>Pseudomonadota</taxon>
        <taxon>Betaproteobacteria</taxon>
        <taxon>Burkholderiales</taxon>
        <taxon>Burkholderiaceae</taxon>
        <taxon>Caballeronia</taxon>
    </lineage>
</organism>
<dbReference type="Gene3D" id="3.40.50.300">
    <property type="entry name" value="P-loop containing nucleotide triphosphate hydrolases"/>
    <property type="match status" value="1"/>
</dbReference>
<dbReference type="OrthoDB" id="8554730at2"/>